<evidence type="ECO:0000313" key="3">
    <source>
        <dbReference type="EMBL" id="GAG08022.1"/>
    </source>
</evidence>
<reference evidence="3" key="1">
    <citation type="journal article" date="2014" name="Front. Microbiol.">
        <title>High frequency of phylogenetically diverse reductive dehalogenase-homologous genes in deep subseafloor sedimentary metagenomes.</title>
        <authorList>
            <person name="Kawai M."/>
            <person name="Futagami T."/>
            <person name="Toyoda A."/>
            <person name="Takaki Y."/>
            <person name="Nishi S."/>
            <person name="Hori S."/>
            <person name="Arai W."/>
            <person name="Tsubouchi T."/>
            <person name="Morono Y."/>
            <person name="Uchiyama I."/>
            <person name="Ito T."/>
            <person name="Fujiyama A."/>
            <person name="Inagaki F."/>
            <person name="Takami H."/>
        </authorList>
    </citation>
    <scope>NUCLEOTIDE SEQUENCE</scope>
    <source>
        <strain evidence="3">Expedition CK06-06</strain>
    </source>
</reference>
<evidence type="ECO:0000256" key="1">
    <source>
        <dbReference type="SAM" id="MobiDB-lite"/>
    </source>
</evidence>
<feature type="transmembrane region" description="Helical" evidence="2">
    <location>
        <begin position="77"/>
        <end position="97"/>
    </location>
</feature>
<protein>
    <submittedName>
        <fullName evidence="3">Uncharacterized protein</fullName>
    </submittedName>
</protein>
<comment type="caution">
    <text evidence="3">The sequence shown here is derived from an EMBL/GenBank/DDBJ whole genome shotgun (WGS) entry which is preliminary data.</text>
</comment>
<accession>X0V9L5</accession>
<keyword evidence="2" id="KW-0472">Membrane</keyword>
<sequence>MTEPSSTKIPLEPYEDKKEKPKPLSKEFFKRWKAGMKGITPLQQLKAKMTGHGGTSIGMSIAFAAIVYRLVTGFTWLQLGFGIFIFFIAWLQVFEFIGAKQKYKGMKELMKEVKNGI</sequence>
<feature type="transmembrane region" description="Helical" evidence="2">
    <location>
        <begin position="53"/>
        <end position="71"/>
    </location>
</feature>
<keyword evidence="2" id="KW-0812">Transmembrane</keyword>
<name>X0V9L5_9ZZZZ</name>
<proteinExistence type="predicted"/>
<gene>
    <name evidence="3" type="ORF">S01H1_36871</name>
</gene>
<organism evidence="3">
    <name type="scientific">marine sediment metagenome</name>
    <dbReference type="NCBI Taxonomy" id="412755"/>
    <lineage>
        <taxon>unclassified sequences</taxon>
        <taxon>metagenomes</taxon>
        <taxon>ecological metagenomes</taxon>
    </lineage>
</organism>
<keyword evidence="2" id="KW-1133">Transmembrane helix</keyword>
<evidence type="ECO:0000256" key="2">
    <source>
        <dbReference type="SAM" id="Phobius"/>
    </source>
</evidence>
<dbReference type="EMBL" id="BARS01023136">
    <property type="protein sequence ID" value="GAG08022.1"/>
    <property type="molecule type" value="Genomic_DNA"/>
</dbReference>
<feature type="region of interest" description="Disordered" evidence="1">
    <location>
        <begin position="1"/>
        <end position="22"/>
    </location>
</feature>
<dbReference type="AlphaFoldDB" id="X0V9L5"/>